<keyword evidence="1" id="KW-0472">Membrane</keyword>
<reference evidence="3 5" key="3">
    <citation type="submission" date="2022-05" db="EMBL/GenBank/DDBJ databases">
        <title>Complete sequence of strain NY11312.</title>
        <authorList>
            <person name="Zhou D."/>
        </authorList>
    </citation>
    <scope>NUCLEOTIDE SEQUENCE [LARGE SCALE GENOMIC DNA]</scope>
    <source>
        <strain evidence="3 5">NY11312</strain>
    </source>
</reference>
<evidence type="ECO:0000256" key="1">
    <source>
        <dbReference type="SAM" id="Phobius"/>
    </source>
</evidence>
<dbReference type="EMBL" id="QEXO01000001">
    <property type="protein sequence ID" value="PWE15163.1"/>
    <property type="molecule type" value="Genomic_DNA"/>
</dbReference>
<dbReference type="GeneID" id="29369515"/>
<evidence type="ECO:0000313" key="5">
    <source>
        <dbReference type="Proteomes" id="UP001211866"/>
    </source>
</evidence>
<accession>A0A0M7FPX8</accession>
<evidence type="ECO:0000313" key="4">
    <source>
        <dbReference type="Proteomes" id="UP000245216"/>
    </source>
</evidence>
<evidence type="ECO:0008006" key="6">
    <source>
        <dbReference type="Google" id="ProtNLM"/>
    </source>
</evidence>
<accession>A0A0S2JP82</accession>
<feature type="transmembrane region" description="Helical" evidence="1">
    <location>
        <begin position="21"/>
        <end position="49"/>
    </location>
</feature>
<evidence type="ECO:0000313" key="2">
    <source>
        <dbReference type="EMBL" id="PWE15163.1"/>
    </source>
</evidence>
<sequence>MNQPISPELEPGLSLRKITHICYGLFSLAMISAGIFGAAAVAAVILAYVKRGDASGTIYASHLDWVIKTFWWGLLWMVLSALLTTIFIGWVTALVALVWIIHRLIKGWLALAGGQALGHDY</sequence>
<organism evidence="2 4">
    <name type="scientific">Alcaligenes faecalis</name>
    <dbReference type="NCBI Taxonomy" id="511"/>
    <lineage>
        <taxon>Bacteria</taxon>
        <taxon>Pseudomonadati</taxon>
        <taxon>Pseudomonadota</taxon>
        <taxon>Betaproteobacteria</taxon>
        <taxon>Burkholderiales</taxon>
        <taxon>Alcaligenaceae</taxon>
        <taxon>Alcaligenes</taxon>
    </lineage>
</organism>
<dbReference type="AlphaFoldDB" id="A0A0M7FPX8"/>
<protein>
    <recommendedName>
        <fullName evidence="6">Transmembrane protein</fullName>
    </recommendedName>
</protein>
<dbReference type="RefSeq" id="WP_042486956.1">
    <property type="nucleotide sequence ID" value="NZ_CAXOJJ010000027.1"/>
</dbReference>
<keyword evidence="1" id="KW-1133">Transmembrane helix</keyword>
<keyword evidence="1" id="KW-0812">Transmembrane</keyword>
<reference evidence="2 4" key="2">
    <citation type="submission" date="2018-05" db="EMBL/GenBank/DDBJ databases">
        <authorList>
            <person name="Lanie J.A."/>
            <person name="Ng W.-L."/>
            <person name="Kazmierczak K.M."/>
            <person name="Andrzejewski T.M."/>
            <person name="Davidsen T.M."/>
            <person name="Wayne K.J."/>
            <person name="Tettelin H."/>
            <person name="Glass J.I."/>
            <person name="Rusch D."/>
            <person name="Podicherti R."/>
            <person name="Tsui H.-C.T."/>
            <person name="Winkler M.E."/>
        </authorList>
    </citation>
    <scope>NUCLEOTIDE SEQUENCE [LARGE SCALE GENOMIC DNA]</scope>
    <source>
        <strain evidence="2 4">YBY</strain>
    </source>
</reference>
<reference evidence="2 4" key="1">
    <citation type="submission" date="2018-05" db="EMBL/GenBank/DDBJ databases">
        <title>Genome Sequence of an Efficient Indole-Degrading Bacterium, Alcaligenes sp.YBY.</title>
        <authorList>
            <person name="Yang B."/>
        </authorList>
    </citation>
    <scope>NUCLEOTIDE SEQUENCE [LARGE SCALE GENOMIC DNA]</scope>
    <source>
        <strain evidence="2 4">YBY</strain>
    </source>
</reference>
<dbReference type="EMBL" id="CP096916">
    <property type="protein sequence ID" value="WBM37370.1"/>
    <property type="molecule type" value="Genomic_DNA"/>
</dbReference>
<evidence type="ECO:0000313" key="3">
    <source>
        <dbReference type="EMBL" id="WBM37370.1"/>
    </source>
</evidence>
<dbReference type="STRING" id="511.UZ73_04840"/>
<dbReference type="OrthoDB" id="5405464at2"/>
<dbReference type="KEGG" id="afa:UZ73_04840"/>
<dbReference type="Proteomes" id="UP000245216">
    <property type="component" value="Unassembled WGS sequence"/>
</dbReference>
<keyword evidence="5" id="KW-1185">Reference proteome</keyword>
<feature type="transmembrane region" description="Helical" evidence="1">
    <location>
        <begin position="69"/>
        <end position="101"/>
    </location>
</feature>
<name>A0A0M7FPX8_ALCFA</name>
<proteinExistence type="predicted"/>
<gene>
    <name evidence="2" type="ORF">DF183_00015</name>
    <name evidence="3" type="ORF">M2J83_16395</name>
</gene>
<dbReference type="Proteomes" id="UP001211866">
    <property type="component" value="Chromosome"/>
</dbReference>